<keyword evidence="3" id="KW-1185">Reference proteome</keyword>
<dbReference type="KEGG" id="fat:DVK85_01425"/>
<organism evidence="2 3">
    <name type="scientific">Flavobacterium arcticum</name>
    <dbReference type="NCBI Taxonomy" id="1784713"/>
    <lineage>
        <taxon>Bacteria</taxon>
        <taxon>Pseudomonadati</taxon>
        <taxon>Bacteroidota</taxon>
        <taxon>Flavobacteriia</taxon>
        <taxon>Flavobacteriales</taxon>
        <taxon>Flavobacteriaceae</taxon>
        <taxon>Flavobacterium</taxon>
    </lineage>
</organism>
<dbReference type="GO" id="GO:0016887">
    <property type="term" value="F:ATP hydrolysis activity"/>
    <property type="evidence" value="ECO:0007669"/>
    <property type="project" value="InterPro"/>
</dbReference>
<dbReference type="OrthoDB" id="9815944at2"/>
<accession>A0A345H8Q3</accession>
<proteinExistence type="predicted"/>
<feature type="domain" description="ATPase AAA-type core" evidence="1">
    <location>
        <begin position="281"/>
        <end position="345"/>
    </location>
</feature>
<sequence>MKLLTLKIKGYKNLLDETKVSFDFNSCTTYTALMGLNGTGKSNILEAVSLIFSSLYHDKKINFKYNISYKIDDKIVTVDNGKMSFTNEGSEAATDVPKKSHYNHLPTNVIASYSGEELRMWGDIYFDSYSSFFRDLKKHDFAAPKLLYINKYTWEFALIALLCLEDPIIENFIQNILKIDVENLRIEFTFDLKNINTYPTNQAIEFIQELVKTQSASNGSISIDKIQLSSYKTFTSTNIIKEMFYALFITGMPVKNVSAKIYTEKIITNTEIKFNDIDVKKLSEGEKKLILIYTITHLLADDKTLILLDEPDAHIHIERKKDIIDIIDKENCFTLFTTHSPKILNSIDENNIRLIKKSQDTGVEAIILDKVKALTELTNGEFSITDATLALSTAKDILLVEGENDLLYINEAIDRLNKLKRNKYANFNFLIINCGGAGNVPAIFREIVAPNLKPTQFCIATFDKDQSGKDGVSGIQKYLKKNPMTNVETMTHTTPQNWEENKEFFMEDYFPIDVYRNILLEDINKKTKIKDFIQLSKDTVKSIINNNYKKFNDADFENFESLLDTFIEKQTAFHSK</sequence>
<evidence type="ECO:0000259" key="1">
    <source>
        <dbReference type="Pfam" id="PF13304"/>
    </source>
</evidence>
<dbReference type="InterPro" id="IPR051396">
    <property type="entry name" value="Bact_Antivir_Def_Nuclease"/>
</dbReference>
<reference evidence="2 3" key="1">
    <citation type="submission" date="2018-07" db="EMBL/GenBank/DDBJ databases">
        <title>Complete genome sequence of Flavobacterium arcticum type strain SM1502T.</title>
        <authorList>
            <person name="Li Y."/>
            <person name="Li D.-D."/>
        </authorList>
    </citation>
    <scope>NUCLEOTIDE SEQUENCE [LARGE SCALE GENOMIC DNA]</scope>
    <source>
        <strain evidence="2 3">SM1502</strain>
    </source>
</reference>
<evidence type="ECO:0000313" key="3">
    <source>
        <dbReference type="Proteomes" id="UP000253951"/>
    </source>
</evidence>
<dbReference type="Proteomes" id="UP000253951">
    <property type="component" value="Chromosome"/>
</dbReference>
<dbReference type="Gene3D" id="3.40.50.300">
    <property type="entry name" value="P-loop containing nucleotide triphosphate hydrolases"/>
    <property type="match status" value="1"/>
</dbReference>
<dbReference type="GO" id="GO:0005524">
    <property type="term" value="F:ATP binding"/>
    <property type="evidence" value="ECO:0007669"/>
    <property type="project" value="InterPro"/>
</dbReference>
<evidence type="ECO:0000313" key="2">
    <source>
        <dbReference type="EMBL" id="AXG72963.1"/>
    </source>
</evidence>
<dbReference type="InterPro" id="IPR027417">
    <property type="entry name" value="P-loop_NTPase"/>
</dbReference>
<gene>
    <name evidence="2" type="ORF">DVK85_01425</name>
</gene>
<dbReference type="InterPro" id="IPR003959">
    <property type="entry name" value="ATPase_AAA_core"/>
</dbReference>
<dbReference type="EMBL" id="CP031188">
    <property type="protein sequence ID" value="AXG72963.1"/>
    <property type="molecule type" value="Genomic_DNA"/>
</dbReference>
<dbReference type="PANTHER" id="PTHR43581:SF2">
    <property type="entry name" value="EXCINUCLEASE ATPASE SUBUNIT"/>
    <property type="match status" value="1"/>
</dbReference>
<protein>
    <recommendedName>
        <fullName evidence="1">ATPase AAA-type core domain-containing protein</fullName>
    </recommendedName>
</protein>
<name>A0A345H8Q3_9FLAO</name>
<dbReference type="AlphaFoldDB" id="A0A345H8Q3"/>
<dbReference type="Pfam" id="PF13304">
    <property type="entry name" value="AAA_21"/>
    <property type="match status" value="1"/>
</dbReference>
<dbReference type="SUPFAM" id="SSF52540">
    <property type="entry name" value="P-loop containing nucleoside triphosphate hydrolases"/>
    <property type="match status" value="1"/>
</dbReference>
<dbReference type="RefSeq" id="WP_114676726.1">
    <property type="nucleotide sequence ID" value="NZ_CP031188.1"/>
</dbReference>
<dbReference type="PANTHER" id="PTHR43581">
    <property type="entry name" value="ATP/GTP PHOSPHATASE"/>
    <property type="match status" value="1"/>
</dbReference>